<sequence length="111" mass="11315">MPAAVAVGDVAVGRLVGVGAGLDQPVDLLQQLQERADGGDLARVQRRVRGGHRAAERRERHRLHDQPFQVGDGVDAVGDDAADVAHGGAHRLGLSPVLAGHGSPSAGGLLG</sequence>
<protein>
    <submittedName>
        <fullName evidence="2">Uncharacterized protein</fullName>
    </submittedName>
</protein>
<accession>A0ABY8XNC2</accession>
<feature type="compositionally biased region" description="Basic and acidic residues" evidence="1">
    <location>
        <begin position="53"/>
        <end position="65"/>
    </location>
</feature>
<organism evidence="2 3">
    <name type="scientific">Amycolatopsis nalaikhensis</name>
    <dbReference type="NCBI Taxonomy" id="715472"/>
    <lineage>
        <taxon>Bacteria</taxon>
        <taxon>Bacillati</taxon>
        <taxon>Actinomycetota</taxon>
        <taxon>Actinomycetes</taxon>
        <taxon>Pseudonocardiales</taxon>
        <taxon>Pseudonocardiaceae</taxon>
        <taxon>Amycolatopsis</taxon>
    </lineage>
</organism>
<gene>
    <name evidence="2" type="ORF">QP939_51255</name>
</gene>
<evidence type="ECO:0000256" key="1">
    <source>
        <dbReference type="SAM" id="MobiDB-lite"/>
    </source>
</evidence>
<evidence type="ECO:0000313" key="2">
    <source>
        <dbReference type="EMBL" id="WIV57042.1"/>
    </source>
</evidence>
<feature type="region of interest" description="Disordered" evidence="1">
    <location>
        <begin position="43"/>
        <end position="70"/>
    </location>
</feature>
<name>A0ABY8XNC2_9PSEU</name>
<reference evidence="2 3" key="1">
    <citation type="submission" date="2023-06" db="EMBL/GenBank/DDBJ databases">
        <authorList>
            <person name="Oyuntsetseg B."/>
            <person name="Kim S.B."/>
        </authorList>
    </citation>
    <scope>NUCLEOTIDE SEQUENCE [LARGE SCALE GENOMIC DNA]</scope>
    <source>
        <strain evidence="2 3">2-2</strain>
    </source>
</reference>
<keyword evidence="3" id="KW-1185">Reference proteome</keyword>
<proteinExistence type="predicted"/>
<evidence type="ECO:0000313" key="3">
    <source>
        <dbReference type="Proteomes" id="UP001227101"/>
    </source>
</evidence>
<dbReference type="EMBL" id="CP127173">
    <property type="protein sequence ID" value="WIV57042.1"/>
    <property type="molecule type" value="Genomic_DNA"/>
</dbReference>
<dbReference type="Proteomes" id="UP001227101">
    <property type="component" value="Chromosome"/>
</dbReference>